<dbReference type="InterPro" id="IPR051270">
    <property type="entry name" value="Tyrosine-tRNA_ligase_regulator"/>
</dbReference>
<evidence type="ECO:0000256" key="2">
    <source>
        <dbReference type="ARBA" id="ARBA00022490"/>
    </source>
</evidence>
<dbReference type="AlphaFoldDB" id="A0A834VG95"/>
<gene>
    <name evidence="10" type="ORF">SSS_5181</name>
</gene>
<dbReference type="CDD" id="cd02799">
    <property type="entry name" value="tRNA_bind_EMAP-II_like"/>
    <property type="match status" value="1"/>
</dbReference>
<organism evidence="10">
    <name type="scientific">Sarcoptes scabiei</name>
    <name type="common">Itch mite</name>
    <name type="synonym">Acarus scabiei</name>
    <dbReference type="NCBI Taxonomy" id="52283"/>
    <lineage>
        <taxon>Eukaryota</taxon>
        <taxon>Metazoa</taxon>
        <taxon>Ecdysozoa</taxon>
        <taxon>Arthropoda</taxon>
        <taxon>Chelicerata</taxon>
        <taxon>Arachnida</taxon>
        <taxon>Acari</taxon>
        <taxon>Acariformes</taxon>
        <taxon>Sarcoptiformes</taxon>
        <taxon>Astigmata</taxon>
        <taxon>Psoroptidia</taxon>
        <taxon>Sarcoptoidea</taxon>
        <taxon>Sarcoptidae</taxon>
        <taxon>Sarcoptinae</taxon>
        <taxon>Sarcoptes</taxon>
    </lineage>
</organism>
<evidence type="ECO:0000313" key="10">
    <source>
        <dbReference type="EMBL" id="KAF7493949.1"/>
    </source>
</evidence>
<keyword evidence="5" id="KW-0648">Protein biosynthesis</keyword>
<evidence type="ECO:0000256" key="6">
    <source>
        <dbReference type="PROSITE-ProRule" id="PRU00209"/>
    </source>
</evidence>
<dbReference type="Pfam" id="PF01588">
    <property type="entry name" value="tRNA_bind"/>
    <property type="match status" value="1"/>
</dbReference>
<dbReference type="SUPFAM" id="SSF50249">
    <property type="entry name" value="Nucleic acid-binding proteins"/>
    <property type="match status" value="1"/>
</dbReference>
<dbReference type="GO" id="GO:0005737">
    <property type="term" value="C:cytoplasm"/>
    <property type="evidence" value="ECO:0007669"/>
    <property type="project" value="UniProtKB-SubCell"/>
</dbReference>
<feature type="compositionally biased region" description="Basic and acidic residues" evidence="8">
    <location>
        <begin position="170"/>
        <end position="181"/>
    </location>
</feature>
<evidence type="ECO:0000256" key="7">
    <source>
        <dbReference type="SAM" id="Coils"/>
    </source>
</evidence>
<keyword evidence="12" id="KW-1185">Reference proteome</keyword>
<evidence type="ECO:0000313" key="11">
    <source>
        <dbReference type="EnsemblMetazoa" id="KAF7493949.1"/>
    </source>
</evidence>
<protein>
    <submittedName>
        <fullName evidence="10">Aminoacyl tRNA synthase complex-interacting multifunctional protein 1</fullName>
    </submittedName>
</protein>
<reference evidence="10" key="2">
    <citation type="submission" date="2020-01" db="EMBL/GenBank/DDBJ databases">
        <authorList>
            <person name="Korhonen P.K.K."/>
            <person name="Guangxu M.G."/>
            <person name="Wang T.W."/>
            <person name="Stroehlein A.J.S."/>
            <person name="Young N.D."/>
            <person name="Ang C.-S.A."/>
            <person name="Fernando D.W.F."/>
            <person name="Lu H.L."/>
            <person name="Taylor S.T."/>
            <person name="Ehtesham M.E.M."/>
            <person name="Najaraj S.H.N."/>
            <person name="Harsha G.H.G."/>
            <person name="Madugundu A.M."/>
            <person name="Renuse S.R."/>
            <person name="Holt D.H."/>
            <person name="Pandey A.P."/>
            <person name="Papenfuss A.P."/>
            <person name="Gasser R.B.G."/>
            <person name="Fischer K.F."/>
        </authorList>
    </citation>
    <scope>NUCLEOTIDE SEQUENCE</scope>
    <source>
        <strain evidence="10">SSS_KF_BRIS2020</strain>
    </source>
</reference>
<feature type="region of interest" description="Disordered" evidence="8">
    <location>
        <begin position="121"/>
        <end position="181"/>
    </location>
</feature>
<reference evidence="11" key="3">
    <citation type="submission" date="2022-06" db="UniProtKB">
        <authorList>
            <consortium name="EnsemblMetazoa"/>
        </authorList>
    </citation>
    <scope>IDENTIFICATION</scope>
</reference>
<proteinExistence type="predicted"/>
<evidence type="ECO:0000256" key="5">
    <source>
        <dbReference type="ARBA" id="ARBA00022917"/>
    </source>
</evidence>
<feature type="domain" description="TRNA-binding" evidence="9">
    <location>
        <begin position="182"/>
        <end position="283"/>
    </location>
</feature>
<keyword evidence="4 6" id="KW-0694">RNA-binding</keyword>
<dbReference type="GO" id="GO:0006412">
    <property type="term" value="P:translation"/>
    <property type="evidence" value="ECO:0007669"/>
    <property type="project" value="UniProtKB-KW"/>
</dbReference>
<sequence length="343" mass="38704">MILMISIKFRQVLINFSKMAENLVRQLNENHQILVKKISSIERHLSSDCCKHFGSKTSMESVPNNNELEKQKLVIENQNLQEEIIRLRKRLTELEILHKGAENVTPLKMLNEISLLKCSNQSSNVDSKPSLEISTESKDKKKDDIEANNKPKIEKTSTDEKSKEKKNKNQPKEVAPKEGQIDASRLDLRVGKIIDVKKHPDADSLYLEQIDVGEENPRTVVSGLVKFVPIEMMQDRMVVVLCNLKPAKMRGIVSEAMVMCASTPEKVEILSPPEGSVPGDRVKFLNYPGQPDAQLNPKKKIWEQIAPDLSTNDQLEATYKGDQFIVEGKGTVKSQSLKNVPVK</sequence>
<dbReference type="Gene3D" id="2.40.50.140">
    <property type="entry name" value="Nucleic acid-binding proteins"/>
    <property type="match status" value="1"/>
</dbReference>
<name>A0A834VG95_SARSC</name>
<dbReference type="PROSITE" id="PS50886">
    <property type="entry name" value="TRBD"/>
    <property type="match status" value="1"/>
</dbReference>
<feature type="coiled-coil region" evidence="7">
    <location>
        <begin position="70"/>
        <end position="97"/>
    </location>
</feature>
<evidence type="ECO:0000256" key="1">
    <source>
        <dbReference type="ARBA" id="ARBA00004496"/>
    </source>
</evidence>
<evidence type="ECO:0000256" key="4">
    <source>
        <dbReference type="ARBA" id="ARBA00022884"/>
    </source>
</evidence>
<keyword evidence="2" id="KW-0963">Cytoplasm</keyword>
<dbReference type="EMBL" id="WVUK01000054">
    <property type="protein sequence ID" value="KAF7493949.1"/>
    <property type="molecule type" value="Genomic_DNA"/>
</dbReference>
<dbReference type="PANTHER" id="PTHR11586:SF33">
    <property type="entry name" value="AMINOACYL TRNA SYNTHASE COMPLEX-INTERACTING MULTIFUNCTIONAL PROTEIN 1"/>
    <property type="match status" value="1"/>
</dbReference>
<evidence type="ECO:0000256" key="3">
    <source>
        <dbReference type="ARBA" id="ARBA00022555"/>
    </source>
</evidence>
<dbReference type="InterPro" id="IPR002547">
    <property type="entry name" value="tRNA-bd_dom"/>
</dbReference>
<dbReference type="EnsemblMetazoa" id="SSS_5181s_mrna">
    <property type="protein sequence ID" value="KAF7493949.1"/>
    <property type="gene ID" value="SSS_5181"/>
</dbReference>
<evidence type="ECO:0000259" key="9">
    <source>
        <dbReference type="PROSITE" id="PS50886"/>
    </source>
</evidence>
<comment type="subcellular location">
    <subcellularLocation>
        <location evidence="1">Cytoplasm</location>
    </subcellularLocation>
</comment>
<evidence type="ECO:0000313" key="12">
    <source>
        <dbReference type="Proteomes" id="UP000070412"/>
    </source>
</evidence>
<dbReference type="InterPro" id="IPR012340">
    <property type="entry name" value="NA-bd_OB-fold"/>
</dbReference>
<dbReference type="OrthoDB" id="197206at2759"/>
<feature type="compositionally biased region" description="Basic and acidic residues" evidence="8">
    <location>
        <begin position="135"/>
        <end position="163"/>
    </location>
</feature>
<accession>A0A834VG95</accession>
<dbReference type="Proteomes" id="UP000070412">
    <property type="component" value="Unassembled WGS sequence"/>
</dbReference>
<reference evidence="12" key="1">
    <citation type="journal article" date="2020" name="PLoS Negl. Trop. Dis.">
        <title>High-quality nuclear genome for Sarcoptes scabiei-A critical resource for a neglected parasite.</title>
        <authorList>
            <person name="Korhonen P.K."/>
            <person name="Gasser R.B."/>
            <person name="Ma G."/>
            <person name="Wang T."/>
            <person name="Stroehlein A.J."/>
            <person name="Young N.D."/>
            <person name="Ang C.S."/>
            <person name="Fernando D.D."/>
            <person name="Lu H.C."/>
            <person name="Taylor S."/>
            <person name="Reynolds S.L."/>
            <person name="Mofiz E."/>
            <person name="Najaraj S.H."/>
            <person name="Gowda H."/>
            <person name="Madugundu A."/>
            <person name="Renuse S."/>
            <person name="Holt D."/>
            <person name="Pandey A."/>
            <person name="Papenfuss A.T."/>
            <person name="Fischer K."/>
        </authorList>
    </citation>
    <scope>NUCLEOTIDE SEQUENCE [LARGE SCALE GENOMIC DNA]</scope>
</reference>
<dbReference type="GO" id="GO:0000049">
    <property type="term" value="F:tRNA binding"/>
    <property type="evidence" value="ECO:0007669"/>
    <property type="project" value="UniProtKB-UniRule"/>
</dbReference>
<dbReference type="FunFam" id="2.40.50.140:FF:000047">
    <property type="entry name" value="tyrosine--tRNA ligase, cytoplasmic isoform X2"/>
    <property type="match status" value="1"/>
</dbReference>
<keyword evidence="3 6" id="KW-0820">tRNA-binding</keyword>
<dbReference type="PANTHER" id="PTHR11586">
    <property type="entry name" value="TRNA-AMINOACYLATION COFACTOR ARC1 FAMILY MEMBER"/>
    <property type="match status" value="1"/>
</dbReference>
<evidence type="ECO:0000256" key="8">
    <source>
        <dbReference type="SAM" id="MobiDB-lite"/>
    </source>
</evidence>
<keyword evidence="7" id="KW-0175">Coiled coil</keyword>